<dbReference type="Proteomes" id="UP001251849">
    <property type="component" value="Unassembled WGS sequence"/>
</dbReference>
<evidence type="ECO:0000313" key="2">
    <source>
        <dbReference type="Proteomes" id="UP001251849"/>
    </source>
</evidence>
<evidence type="ECO:0000313" key="1">
    <source>
        <dbReference type="EMBL" id="MDT3315997.1"/>
    </source>
</evidence>
<accession>A0ABU3G856</accession>
<dbReference type="RefSeq" id="WP_311860690.1">
    <property type="nucleotide sequence ID" value="NZ_JAUZVV010000001.1"/>
</dbReference>
<name>A0ABU3G856_9MICO</name>
<comment type="caution">
    <text evidence="1">The sequence shown here is derived from an EMBL/GenBank/DDBJ whole genome shotgun (WGS) entry which is preliminary data.</text>
</comment>
<keyword evidence="2" id="KW-1185">Reference proteome</keyword>
<organism evidence="1 2">
    <name type="scientific">Microbacterium gawkjiense</name>
    <dbReference type="NCBI Taxonomy" id="3067309"/>
    <lineage>
        <taxon>Bacteria</taxon>
        <taxon>Bacillati</taxon>
        <taxon>Actinomycetota</taxon>
        <taxon>Actinomycetes</taxon>
        <taxon>Micrococcales</taxon>
        <taxon>Microbacteriaceae</taxon>
        <taxon>Microbacterium</taxon>
    </lineage>
</organism>
<gene>
    <name evidence="1" type="ORF">Q9S71_04095</name>
</gene>
<sequence length="90" mass="9942">MRHPLTAAVMAVLNEVDPYGLEPGGKDGCPVDEYAPEASAFAGVLTRRGRATVDDVDRIWQRWFNEPLTGVIGRDAVTEFVARLNDLTQR</sequence>
<reference evidence="1 2" key="1">
    <citation type="submission" date="2023-08" db="EMBL/GenBank/DDBJ databases">
        <title>Microbacterium aquilitoris sp. nov. and Microbacterium gwkjibeachense sp. nov., isolated from beach.</title>
        <authorList>
            <person name="Lee S.D."/>
            <person name="Yang H."/>
            <person name="Kim I."/>
        </authorList>
    </citation>
    <scope>NUCLEOTIDE SEQUENCE [LARGE SCALE GENOMIC DNA]</scope>
    <source>
        <strain evidence="1 2">KSW4-11</strain>
    </source>
</reference>
<proteinExistence type="predicted"/>
<dbReference type="EMBL" id="JAUZVV010000001">
    <property type="protein sequence ID" value="MDT3315997.1"/>
    <property type="molecule type" value="Genomic_DNA"/>
</dbReference>
<protein>
    <submittedName>
        <fullName evidence="1">Uncharacterized protein</fullName>
    </submittedName>
</protein>